<dbReference type="AlphaFoldDB" id="A0A8J5CFZ3"/>
<organism evidence="3 4">
    <name type="scientific">Clarias magur</name>
    <name type="common">Asian catfish</name>
    <name type="synonym">Macropteronotus magur</name>
    <dbReference type="NCBI Taxonomy" id="1594786"/>
    <lineage>
        <taxon>Eukaryota</taxon>
        <taxon>Metazoa</taxon>
        <taxon>Chordata</taxon>
        <taxon>Craniata</taxon>
        <taxon>Vertebrata</taxon>
        <taxon>Euteleostomi</taxon>
        <taxon>Actinopterygii</taxon>
        <taxon>Neopterygii</taxon>
        <taxon>Teleostei</taxon>
        <taxon>Ostariophysi</taxon>
        <taxon>Siluriformes</taxon>
        <taxon>Clariidae</taxon>
        <taxon>Clarias</taxon>
    </lineage>
</organism>
<keyword evidence="1" id="KW-0732">Signal</keyword>
<sequence>YRKMKLFHFCLPVWLIVLEYLHLSLSVTVTFPNKEPLFIALDKTLVLEAQFHLQPVERILLRTWELKNAEGEIRVAEDLKGNNNRTSVEKNGALLRIKQFRDSDYGIYKITVTTHNGDQVSDSREVIKITNPPSPSLVMQCSIQRVGTQWDSPVFSWQVDGASVTNESGLLSTDGSALLVKSLSGNYTCITESSQGRSEVSVYVQEPALRPTPKPDTNGSDCSHTGLIVVVVLQTIIICVLTG</sequence>
<comment type="caution">
    <text evidence="3">The sequence shown here is derived from an EMBL/GenBank/DDBJ whole genome shotgun (WGS) entry which is preliminary data.</text>
</comment>
<gene>
    <name evidence="3" type="ORF">DAT39_000471</name>
</gene>
<dbReference type="InterPro" id="IPR036179">
    <property type="entry name" value="Ig-like_dom_sf"/>
</dbReference>
<dbReference type="InterPro" id="IPR013783">
    <property type="entry name" value="Ig-like_fold"/>
</dbReference>
<feature type="non-terminal residue" evidence="3">
    <location>
        <position position="243"/>
    </location>
</feature>
<name>A0A8J5CFZ3_CLAMG</name>
<evidence type="ECO:0000313" key="3">
    <source>
        <dbReference type="EMBL" id="KAF5909866.1"/>
    </source>
</evidence>
<keyword evidence="4" id="KW-1185">Reference proteome</keyword>
<dbReference type="SUPFAM" id="SSF48726">
    <property type="entry name" value="Immunoglobulin"/>
    <property type="match status" value="2"/>
</dbReference>
<dbReference type="Gene3D" id="2.60.40.10">
    <property type="entry name" value="Immunoglobulins"/>
    <property type="match status" value="1"/>
</dbReference>
<dbReference type="Proteomes" id="UP000727407">
    <property type="component" value="Unassembled WGS sequence"/>
</dbReference>
<evidence type="ECO:0000256" key="1">
    <source>
        <dbReference type="SAM" id="SignalP"/>
    </source>
</evidence>
<protein>
    <recommendedName>
        <fullName evidence="2">Ig-like domain-containing protein</fullName>
    </recommendedName>
</protein>
<evidence type="ECO:0000313" key="4">
    <source>
        <dbReference type="Proteomes" id="UP000727407"/>
    </source>
</evidence>
<dbReference type="OrthoDB" id="8841032at2759"/>
<feature type="signal peptide" evidence="1">
    <location>
        <begin position="1"/>
        <end position="26"/>
    </location>
</feature>
<feature type="domain" description="Ig-like" evidence="2">
    <location>
        <begin position="136"/>
        <end position="205"/>
    </location>
</feature>
<feature type="non-terminal residue" evidence="3">
    <location>
        <position position="1"/>
    </location>
</feature>
<dbReference type="PROSITE" id="PS50835">
    <property type="entry name" value="IG_LIKE"/>
    <property type="match status" value="1"/>
</dbReference>
<feature type="chain" id="PRO_5035187330" description="Ig-like domain-containing protein" evidence="1">
    <location>
        <begin position="27"/>
        <end position="243"/>
    </location>
</feature>
<accession>A0A8J5CFZ3</accession>
<dbReference type="EMBL" id="QNUK01000002">
    <property type="protein sequence ID" value="KAF5909866.1"/>
    <property type="molecule type" value="Genomic_DNA"/>
</dbReference>
<evidence type="ECO:0000259" key="2">
    <source>
        <dbReference type="PROSITE" id="PS50835"/>
    </source>
</evidence>
<reference evidence="3" key="1">
    <citation type="submission" date="2020-07" db="EMBL/GenBank/DDBJ databases">
        <title>Clarias magur genome sequencing, assembly and annotation.</title>
        <authorList>
            <person name="Kushwaha B."/>
            <person name="Kumar R."/>
            <person name="Das P."/>
            <person name="Joshi C.G."/>
            <person name="Kumar D."/>
            <person name="Nagpure N.S."/>
            <person name="Pandey M."/>
            <person name="Agarwal S."/>
            <person name="Srivastava S."/>
            <person name="Singh M."/>
            <person name="Sahoo L."/>
            <person name="Jayasankar P."/>
            <person name="Meher P.K."/>
            <person name="Koringa P.G."/>
            <person name="Iquebal M.A."/>
            <person name="Das S.P."/>
            <person name="Bit A."/>
            <person name="Patnaik S."/>
            <person name="Patel N."/>
            <person name="Shah T.M."/>
            <person name="Hinsu A."/>
            <person name="Jena J.K."/>
        </authorList>
    </citation>
    <scope>NUCLEOTIDE SEQUENCE</scope>
    <source>
        <strain evidence="3">CIFAMagur01</strain>
        <tissue evidence="3">Testis</tissue>
    </source>
</reference>
<dbReference type="InterPro" id="IPR007110">
    <property type="entry name" value="Ig-like_dom"/>
</dbReference>
<proteinExistence type="predicted"/>